<keyword evidence="4 7" id="KW-0747">Spliceosome</keyword>
<evidence type="ECO:0000256" key="1">
    <source>
        <dbReference type="ARBA" id="ARBA00004123"/>
    </source>
</evidence>
<comment type="subcellular location">
    <subcellularLocation>
        <location evidence="1 7">Nucleus</location>
    </subcellularLocation>
</comment>
<evidence type="ECO:0000256" key="6">
    <source>
        <dbReference type="ARBA" id="ARBA00023242"/>
    </source>
</evidence>
<comment type="similarity">
    <text evidence="2 7">Belongs to the PRP38 family.</text>
</comment>
<dbReference type="PANTHER" id="PTHR23142">
    <property type="entry name" value="PRE-MRNA-SPLICING FACTOR 38A-RELATED"/>
    <property type="match status" value="1"/>
</dbReference>
<keyword evidence="3 7" id="KW-0507">mRNA processing</keyword>
<dbReference type="AlphaFoldDB" id="S6C9M3"/>
<evidence type="ECO:0000256" key="2">
    <source>
        <dbReference type="ARBA" id="ARBA00006164"/>
    </source>
</evidence>
<dbReference type="VEuPathDB" id="PiroplasmaDB:BBOV_IV007490"/>
<dbReference type="EMBL" id="AK441716">
    <property type="protein sequence ID" value="BAN65510.1"/>
    <property type="molecule type" value="mRNA"/>
</dbReference>
<keyword evidence="6 7" id="KW-0539">Nucleus</keyword>
<gene>
    <name evidence="8" type="primary">BBOV_IV007490</name>
</gene>
<dbReference type="InterPro" id="IPR005037">
    <property type="entry name" value="PRP38"/>
</dbReference>
<evidence type="ECO:0000313" key="8">
    <source>
        <dbReference type="EMBL" id="BAN65510.1"/>
    </source>
</evidence>
<dbReference type="GO" id="GO:0005681">
    <property type="term" value="C:spliceosomal complex"/>
    <property type="evidence" value="ECO:0007669"/>
    <property type="project" value="UniProtKB-KW"/>
</dbReference>
<sequence>MANRTDPTAVMVHGTNPQNLFSKILRDKVYNSMYWKESCFGLTAESIIDKAIDLQYIGGTFGGNRQPSPFLCLVLKLLQIQPEIEIIQEYIRNEEFKYLRALGIYYMRLVGNAVQIYQNLEPVYADYRKLRFRNNDGSYDIRHMDEFVDDCLRLSSYLDVDLPILPKRMILEETKQLGPRRSLLDEADDFVPELPSPRETVSDKF</sequence>
<evidence type="ECO:0000256" key="7">
    <source>
        <dbReference type="RuleBase" id="RU367025"/>
    </source>
</evidence>
<evidence type="ECO:0000256" key="4">
    <source>
        <dbReference type="ARBA" id="ARBA00022728"/>
    </source>
</evidence>
<reference evidence="8" key="1">
    <citation type="journal article" date="2014" name="BMC Genomics">
        <title>The Babesia bovis gene and promoter model: an update from full-length EST analysis.</title>
        <authorList>
            <person name="Yamagishi J."/>
            <person name="Wakaguri H."/>
            <person name="Yokoyama N."/>
            <person name="Yamashita R."/>
            <person name="Suzuki Y."/>
            <person name="Xuan X."/>
            <person name="Igarashi I."/>
        </authorList>
    </citation>
    <scope>NUCLEOTIDE SEQUENCE</scope>
    <source>
        <strain evidence="8">Texas</strain>
    </source>
</reference>
<dbReference type="GO" id="GO:0000398">
    <property type="term" value="P:mRNA splicing, via spliceosome"/>
    <property type="evidence" value="ECO:0007669"/>
    <property type="project" value="UniProtKB-UniRule"/>
</dbReference>
<evidence type="ECO:0000256" key="3">
    <source>
        <dbReference type="ARBA" id="ARBA00022664"/>
    </source>
</evidence>
<organism evidence="8">
    <name type="scientific">Babesia bovis</name>
    <dbReference type="NCBI Taxonomy" id="5865"/>
    <lineage>
        <taxon>Eukaryota</taxon>
        <taxon>Sar</taxon>
        <taxon>Alveolata</taxon>
        <taxon>Apicomplexa</taxon>
        <taxon>Aconoidasida</taxon>
        <taxon>Piroplasmida</taxon>
        <taxon>Babesiidae</taxon>
        <taxon>Babesia</taxon>
    </lineage>
</organism>
<dbReference type="Pfam" id="PF03371">
    <property type="entry name" value="PRP38"/>
    <property type="match status" value="1"/>
</dbReference>
<evidence type="ECO:0000256" key="5">
    <source>
        <dbReference type="ARBA" id="ARBA00023187"/>
    </source>
</evidence>
<keyword evidence="5 7" id="KW-0508">mRNA splicing</keyword>
<proteinExistence type="evidence at transcript level"/>
<protein>
    <recommendedName>
        <fullName evidence="7">Pre-mRNA-splicing factor 38</fullName>
    </recommendedName>
</protein>
<accession>S6C9M3</accession>
<comment type="function">
    <text evidence="7">Required for pre-mRNA splicing.</text>
</comment>
<name>S6C9M3_BABBO</name>